<organism evidence="2 3">
    <name type="scientific">Embleya scabrispora</name>
    <dbReference type="NCBI Taxonomy" id="159449"/>
    <lineage>
        <taxon>Bacteria</taxon>
        <taxon>Bacillati</taxon>
        <taxon>Actinomycetota</taxon>
        <taxon>Actinomycetes</taxon>
        <taxon>Kitasatosporales</taxon>
        <taxon>Streptomycetaceae</taxon>
        <taxon>Embleya</taxon>
    </lineage>
</organism>
<dbReference type="PANTHER" id="PTHR34109">
    <property type="entry name" value="BNAUNNG04460D PROTEIN-RELATED"/>
    <property type="match status" value="1"/>
</dbReference>
<dbReference type="Gene3D" id="3.30.720.120">
    <property type="match status" value="1"/>
</dbReference>
<name>A0A1T3P5Y1_9ACTN</name>
<dbReference type="AlphaFoldDB" id="A0A1T3P5Y1"/>
<dbReference type="InterPro" id="IPR029068">
    <property type="entry name" value="Glyas_Bleomycin-R_OHBP_Dase"/>
</dbReference>
<comment type="caution">
    <text evidence="2">The sequence shown here is derived from an EMBL/GenBank/DDBJ whole genome shotgun (WGS) entry which is preliminary data.</text>
</comment>
<keyword evidence="3" id="KW-1185">Reference proteome</keyword>
<sequence>MSDNPLIADLVPTLRYNDATAAITFLREAFGMTAVMVVPGDGDTVAHAELTFGNAMVMLGSNLPEGGGDRLRWPVGGSALYGVIDGDVDAHCARAVAAGATVVLEPKDQDYGGRGYTVRDPEGNLWSFGGYRPKV</sequence>
<dbReference type="PANTHER" id="PTHR34109:SF1">
    <property type="entry name" value="VOC DOMAIN-CONTAINING PROTEIN"/>
    <property type="match status" value="1"/>
</dbReference>
<evidence type="ECO:0000313" key="3">
    <source>
        <dbReference type="Proteomes" id="UP000190037"/>
    </source>
</evidence>
<feature type="domain" description="VOC" evidence="1">
    <location>
        <begin position="7"/>
        <end position="131"/>
    </location>
</feature>
<gene>
    <name evidence="2" type="ORF">B4N89_29235</name>
</gene>
<proteinExistence type="predicted"/>
<dbReference type="PROSITE" id="PS51819">
    <property type="entry name" value="VOC"/>
    <property type="match status" value="1"/>
</dbReference>
<dbReference type="OrthoDB" id="9806868at2"/>
<dbReference type="InterPro" id="IPR004360">
    <property type="entry name" value="Glyas_Fos-R_dOase_dom"/>
</dbReference>
<reference evidence="2 3" key="1">
    <citation type="submission" date="2017-03" db="EMBL/GenBank/DDBJ databases">
        <title>Draft genome sequence of Streptomyces scabrisporus NF3, endophyte isolated from Amphipterygium adstringens.</title>
        <authorList>
            <person name="Vazquez M."/>
            <person name="Ceapa C.D."/>
            <person name="Rodriguez Luna D."/>
            <person name="Sanchez Esquivel S."/>
        </authorList>
    </citation>
    <scope>NUCLEOTIDE SEQUENCE [LARGE SCALE GENOMIC DNA]</scope>
    <source>
        <strain evidence="2 3">NF3</strain>
    </source>
</reference>
<accession>A0A1T3P5Y1</accession>
<dbReference type="SUPFAM" id="SSF54593">
    <property type="entry name" value="Glyoxalase/Bleomycin resistance protein/Dihydroxybiphenyl dioxygenase"/>
    <property type="match status" value="1"/>
</dbReference>
<evidence type="ECO:0000259" key="1">
    <source>
        <dbReference type="PROSITE" id="PS51819"/>
    </source>
</evidence>
<dbReference type="Pfam" id="PF00903">
    <property type="entry name" value="Glyoxalase"/>
    <property type="match status" value="1"/>
</dbReference>
<dbReference type="Gene3D" id="3.30.720.110">
    <property type="match status" value="1"/>
</dbReference>
<dbReference type="EMBL" id="MWQN01000001">
    <property type="protein sequence ID" value="OPC84466.1"/>
    <property type="molecule type" value="Genomic_DNA"/>
</dbReference>
<protein>
    <submittedName>
        <fullName evidence="2">Glyoxalase</fullName>
    </submittedName>
</protein>
<dbReference type="RefSeq" id="WP_078978762.1">
    <property type="nucleotide sequence ID" value="NZ_MWQN01000001.1"/>
</dbReference>
<evidence type="ECO:0000313" key="2">
    <source>
        <dbReference type="EMBL" id="OPC84466.1"/>
    </source>
</evidence>
<dbReference type="STRING" id="159449.B4N89_29235"/>
<dbReference type="InterPro" id="IPR037523">
    <property type="entry name" value="VOC_core"/>
</dbReference>
<dbReference type="Proteomes" id="UP000190037">
    <property type="component" value="Unassembled WGS sequence"/>
</dbReference>